<dbReference type="EMBL" id="JAGKHQ010000010">
    <property type="protein sequence ID" value="KAG7506864.1"/>
    <property type="molecule type" value="Genomic_DNA"/>
</dbReference>
<evidence type="ECO:0000313" key="1">
    <source>
        <dbReference type="EMBL" id="KAG7506864.1"/>
    </source>
</evidence>
<proteinExistence type="predicted"/>
<comment type="caution">
    <text evidence="1">The sequence shown here is derived from an EMBL/GenBank/DDBJ whole genome shotgun (WGS) entry which is preliminary data.</text>
</comment>
<evidence type="ECO:0000313" key="2">
    <source>
        <dbReference type="Proteomes" id="UP000693946"/>
    </source>
</evidence>
<name>A0AAV6RPH5_SOLSE</name>
<dbReference type="Proteomes" id="UP000693946">
    <property type="component" value="Linkage Group LG18"/>
</dbReference>
<accession>A0AAV6RPH5</accession>
<dbReference type="AlphaFoldDB" id="A0AAV6RPH5"/>
<gene>
    <name evidence="1" type="ORF">JOB18_017560</name>
</gene>
<organism evidence="1 2">
    <name type="scientific">Solea senegalensis</name>
    <name type="common">Senegalese sole</name>
    <dbReference type="NCBI Taxonomy" id="28829"/>
    <lineage>
        <taxon>Eukaryota</taxon>
        <taxon>Metazoa</taxon>
        <taxon>Chordata</taxon>
        <taxon>Craniata</taxon>
        <taxon>Vertebrata</taxon>
        <taxon>Euteleostomi</taxon>
        <taxon>Actinopterygii</taxon>
        <taxon>Neopterygii</taxon>
        <taxon>Teleostei</taxon>
        <taxon>Neoteleostei</taxon>
        <taxon>Acanthomorphata</taxon>
        <taxon>Carangaria</taxon>
        <taxon>Pleuronectiformes</taxon>
        <taxon>Pleuronectoidei</taxon>
        <taxon>Soleidae</taxon>
        <taxon>Solea</taxon>
    </lineage>
</organism>
<protein>
    <submittedName>
        <fullName evidence="1">Uncharacterized protein</fullName>
    </submittedName>
</protein>
<reference evidence="1 2" key="1">
    <citation type="journal article" date="2021" name="Sci. Rep.">
        <title>Chromosome anchoring in Senegalese sole (Solea senegalensis) reveals sex-associated markers and genome rearrangements in flatfish.</title>
        <authorList>
            <person name="Guerrero-Cozar I."/>
            <person name="Gomez-Garrido J."/>
            <person name="Berbel C."/>
            <person name="Martinez-Blanch J.F."/>
            <person name="Alioto T."/>
            <person name="Claros M.G."/>
            <person name="Gagnaire P.A."/>
            <person name="Manchado M."/>
        </authorList>
    </citation>
    <scope>NUCLEOTIDE SEQUENCE [LARGE SCALE GENOMIC DNA]</scope>
    <source>
        <strain evidence="1">Sse05_10M</strain>
    </source>
</reference>
<keyword evidence="2" id="KW-1185">Reference proteome</keyword>
<sequence>MHYHLPIRSSVNQSTRFTPHELQTGRAFPGPQSKLPVTKTDDQNLTNREYFHELQSLVTAFAKQVTDSRGETQTTSPPEAEWVLLRVIKRKWAEPRWTGLFQVTKRTSHAVRLKGKGDTWFHWSQCAAAEEPHRSLAEIHQALKESCTVSADTGEKTTDQQGAE</sequence>